<dbReference type="EMBL" id="JABBXH010000006">
    <property type="protein sequence ID" value="NMP33165.1"/>
    <property type="molecule type" value="Genomic_DNA"/>
</dbReference>
<keyword evidence="4" id="KW-1185">Reference proteome</keyword>
<accession>A0A7Y0LEQ5</accession>
<organism evidence="3 4">
    <name type="scientific">Thalassotalea algicola</name>
    <dbReference type="NCBI Taxonomy" id="2716224"/>
    <lineage>
        <taxon>Bacteria</taxon>
        <taxon>Pseudomonadati</taxon>
        <taxon>Pseudomonadota</taxon>
        <taxon>Gammaproteobacteria</taxon>
        <taxon>Alteromonadales</taxon>
        <taxon>Colwelliaceae</taxon>
        <taxon>Thalassotalea</taxon>
    </lineage>
</organism>
<name>A0A7Y0LEQ5_9GAMM</name>
<dbReference type="RefSeq" id="WP_169076473.1">
    <property type="nucleotide sequence ID" value="NZ_JABBXH010000006.1"/>
</dbReference>
<feature type="chain" id="PRO_5030956355" evidence="1">
    <location>
        <begin position="24"/>
        <end position="209"/>
    </location>
</feature>
<feature type="signal peptide" evidence="1">
    <location>
        <begin position="1"/>
        <end position="23"/>
    </location>
</feature>
<gene>
    <name evidence="3" type="ORF">HII17_16520</name>
</gene>
<evidence type="ECO:0000313" key="3">
    <source>
        <dbReference type="EMBL" id="NMP33165.1"/>
    </source>
</evidence>
<dbReference type="InterPro" id="IPR013424">
    <property type="entry name" value="Ice-binding_C"/>
</dbReference>
<proteinExistence type="predicted"/>
<comment type="caution">
    <text evidence="3">The sequence shown here is derived from an EMBL/GenBank/DDBJ whole genome shotgun (WGS) entry which is preliminary data.</text>
</comment>
<evidence type="ECO:0000259" key="2">
    <source>
        <dbReference type="Pfam" id="PF07589"/>
    </source>
</evidence>
<evidence type="ECO:0000313" key="4">
    <source>
        <dbReference type="Proteomes" id="UP000568664"/>
    </source>
</evidence>
<keyword evidence="1" id="KW-0732">Signal</keyword>
<evidence type="ECO:0000256" key="1">
    <source>
        <dbReference type="SAM" id="SignalP"/>
    </source>
</evidence>
<sequence>MKNKILKGLVAGAILAISGIANAGLIVNVDNVGSNLVFSWSGSVNLDSTLGLQDSNRSFSTRYDRQSFFRIAGQDQSGLDDYNLFFTSIPNWDSIGTNVTLLSGTVAGEGLFFEQSSSPSSSTNQLWLSDGYISNSSIIGSMTFLNTNIASAGFNIGSYTWAWENQGVSDSLTLNVNSASSGGQGIPEPTTLAIFALGLLGITTRKLKK</sequence>
<dbReference type="NCBIfam" id="TIGR02595">
    <property type="entry name" value="PEP_CTERM"/>
    <property type="match status" value="1"/>
</dbReference>
<reference evidence="3 4" key="1">
    <citation type="submission" date="2020-04" db="EMBL/GenBank/DDBJ databases">
        <title>Thalassotalea sp. M1531, isolated from the surface of marine red alga.</title>
        <authorList>
            <person name="Pang L."/>
            <person name="Lu D.-C."/>
        </authorList>
    </citation>
    <scope>NUCLEOTIDE SEQUENCE [LARGE SCALE GENOMIC DNA]</scope>
    <source>
        <strain evidence="3 4">M1531</strain>
    </source>
</reference>
<dbReference type="Pfam" id="PF07589">
    <property type="entry name" value="PEP-CTERM"/>
    <property type="match status" value="1"/>
</dbReference>
<dbReference type="Proteomes" id="UP000568664">
    <property type="component" value="Unassembled WGS sequence"/>
</dbReference>
<feature type="domain" description="Ice-binding protein C-terminal" evidence="2">
    <location>
        <begin position="186"/>
        <end position="205"/>
    </location>
</feature>
<protein>
    <submittedName>
        <fullName evidence="3">PEP-CTERM sorting domain-containing protein</fullName>
    </submittedName>
</protein>
<dbReference type="AlphaFoldDB" id="A0A7Y0LEQ5"/>